<dbReference type="PANTHER" id="PTHR36531:SF6">
    <property type="entry name" value="DNA REPLICATION ATP-DEPENDENT HELICASE_NUCLEASE DNA2"/>
    <property type="match status" value="1"/>
</dbReference>
<evidence type="ECO:0000256" key="9">
    <source>
        <dbReference type="ARBA" id="ARBA00023004"/>
    </source>
</evidence>
<evidence type="ECO:0000256" key="10">
    <source>
        <dbReference type="ARBA" id="ARBA00023014"/>
    </source>
</evidence>
<dbReference type="Pfam" id="PF01930">
    <property type="entry name" value="Cas_Cas4"/>
    <property type="match status" value="1"/>
</dbReference>
<comment type="similarity">
    <text evidence="2 13">Belongs to the CRISPR-associated exonuclease Cas4 family.</text>
</comment>
<evidence type="ECO:0000256" key="4">
    <source>
        <dbReference type="ARBA" id="ARBA00020049"/>
    </source>
</evidence>
<dbReference type="InterPro" id="IPR051827">
    <property type="entry name" value="Cas4_exonuclease"/>
</dbReference>
<comment type="cofactor">
    <cofactor evidence="1">
        <name>[4Fe-4S] cluster</name>
        <dbReference type="ChEBI" id="CHEBI:49883"/>
    </cofactor>
</comment>
<protein>
    <recommendedName>
        <fullName evidence="4 13">CRISPR-associated exonuclease Cas4</fullName>
        <ecNumber evidence="3 13">3.1.12.1</ecNumber>
    </recommendedName>
</protein>
<dbReference type="GO" id="GO:0051536">
    <property type="term" value="F:iron-sulfur cluster binding"/>
    <property type="evidence" value="ECO:0007669"/>
    <property type="project" value="UniProtKB-KW"/>
</dbReference>
<gene>
    <name evidence="15" type="primary">cas4</name>
    <name evidence="15" type="ORF">FL622_00515</name>
</gene>
<evidence type="ECO:0000313" key="15">
    <source>
        <dbReference type="EMBL" id="TRO84137.1"/>
    </source>
</evidence>
<keyword evidence="5 13" id="KW-0540">Nuclease</keyword>
<comment type="cofactor">
    <cofactor evidence="13">
        <name>Mg(2+)</name>
        <dbReference type="ChEBI" id="CHEBI:18420"/>
    </cofactor>
    <cofactor evidence="13">
        <name>Mn(2+)</name>
        <dbReference type="ChEBI" id="CHEBI:29035"/>
    </cofactor>
    <text evidence="13">Mg(2+) or Mn(2+) required for ssDNA cleavage activity.</text>
</comment>
<keyword evidence="16" id="KW-1185">Reference proteome</keyword>
<comment type="cofactor">
    <cofactor evidence="13">
        <name>iron-sulfur cluster</name>
        <dbReference type="ChEBI" id="CHEBI:30408"/>
    </cofactor>
</comment>
<dbReference type="EC" id="3.1.12.1" evidence="3 13"/>
<dbReference type="InterPro" id="IPR022765">
    <property type="entry name" value="Dna2/Cas4_DUF83"/>
</dbReference>
<keyword evidence="6 13" id="KW-0479">Metal-binding</keyword>
<proteinExistence type="inferred from homology"/>
<dbReference type="Proteomes" id="UP000317155">
    <property type="component" value="Unassembled WGS sequence"/>
</dbReference>
<keyword evidence="10 13" id="KW-0411">Iron-sulfur</keyword>
<evidence type="ECO:0000259" key="14">
    <source>
        <dbReference type="Pfam" id="PF01930"/>
    </source>
</evidence>
<evidence type="ECO:0000256" key="7">
    <source>
        <dbReference type="ARBA" id="ARBA00022801"/>
    </source>
</evidence>
<reference evidence="15 16" key="1">
    <citation type="submission" date="2019-07" db="EMBL/GenBank/DDBJ databases">
        <title>Insights of Desulfuromonas acetexigens electromicrobiology.</title>
        <authorList>
            <person name="Katuri K."/>
            <person name="Sapireddy V."/>
            <person name="Shaw D.R."/>
            <person name="Saikaly P."/>
        </authorList>
    </citation>
    <scope>NUCLEOTIDE SEQUENCE [LARGE SCALE GENOMIC DNA]</scope>
    <source>
        <strain evidence="15 16">2873</strain>
    </source>
</reference>
<dbReference type="Gene3D" id="3.90.320.10">
    <property type="match status" value="1"/>
</dbReference>
<evidence type="ECO:0000256" key="1">
    <source>
        <dbReference type="ARBA" id="ARBA00001966"/>
    </source>
</evidence>
<dbReference type="GO" id="GO:0051607">
    <property type="term" value="P:defense response to virus"/>
    <property type="evidence" value="ECO:0007669"/>
    <property type="project" value="UniProtKB-KW"/>
</dbReference>
<dbReference type="CDD" id="cd09637">
    <property type="entry name" value="Cas4_I-A_I-B_I-C_I-D_II-B"/>
    <property type="match status" value="1"/>
</dbReference>
<evidence type="ECO:0000313" key="16">
    <source>
        <dbReference type="Proteomes" id="UP000317155"/>
    </source>
</evidence>
<keyword evidence="8 13" id="KW-0269">Exonuclease</keyword>
<dbReference type="OrthoDB" id="9781776at2"/>
<dbReference type="AlphaFoldDB" id="A0A550JLR1"/>
<comment type="caution">
    <text evidence="15">The sequence shown here is derived from an EMBL/GenBank/DDBJ whole genome shotgun (WGS) entry which is preliminary data.</text>
</comment>
<organism evidence="15 16">
    <name type="scientific">Trichloromonas acetexigens</name>
    <dbReference type="NCBI Taxonomy" id="38815"/>
    <lineage>
        <taxon>Bacteria</taxon>
        <taxon>Pseudomonadati</taxon>
        <taxon>Thermodesulfobacteriota</taxon>
        <taxon>Desulfuromonadia</taxon>
        <taxon>Desulfuromonadales</taxon>
        <taxon>Trichloromonadaceae</taxon>
        <taxon>Trichloromonas</taxon>
    </lineage>
</organism>
<evidence type="ECO:0000256" key="6">
    <source>
        <dbReference type="ARBA" id="ARBA00022723"/>
    </source>
</evidence>
<evidence type="ECO:0000256" key="2">
    <source>
        <dbReference type="ARBA" id="ARBA00009189"/>
    </source>
</evidence>
<evidence type="ECO:0000256" key="8">
    <source>
        <dbReference type="ARBA" id="ARBA00022839"/>
    </source>
</evidence>
<evidence type="ECO:0000256" key="11">
    <source>
        <dbReference type="ARBA" id="ARBA00023118"/>
    </source>
</evidence>
<feature type="domain" description="DUF83" evidence="14">
    <location>
        <begin position="11"/>
        <end position="186"/>
    </location>
</feature>
<dbReference type="PANTHER" id="PTHR36531">
    <property type="entry name" value="CRISPR-ASSOCIATED EXONUCLEASE CAS4"/>
    <property type="match status" value="1"/>
</dbReference>
<keyword evidence="9 13" id="KW-0408">Iron</keyword>
<keyword evidence="7 13" id="KW-0378">Hydrolase</keyword>
<evidence type="ECO:0000256" key="3">
    <source>
        <dbReference type="ARBA" id="ARBA00012768"/>
    </source>
</evidence>
<dbReference type="InterPro" id="IPR013343">
    <property type="entry name" value="CRISPR-assoc_prot_Cas4"/>
</dbReference>
<keyword evidence="11 13" id="KW-0051">Antiviral defense</keyword>
<dbReference type="GO" id="GO:0046872">
    <property type="term" value="F:metal ion binding"/>
    <property type="evidence" value="ECO:0007669"/>
    <property type="project" value="UniProtKB-KW"/>
</dbReference>
<dbReference type="EMBL" id="VJVV01000001">
    <property type="protein sequence ID" value="TRO84137.1"/>
    <property type="molecule type" value="Genomic_DNA"/>
</dbReference>
<dbReference type="InterPro" id="IPR011604">
    <property type="entry name" value="PDDEXK-like_dom_sf"/>
</dbReference>
<name>A0A550JLR1_9BACT</name>
<keyword evidence="12 13" id="KW-0464">Manganese</keyword>
<evidence type="ECO:0000256" key="5">
    <source>
        <dbReference type="ARBA" id="ARBA00022722"/>
    </source>
</evidence>
<evidence type="ECO:0000256" key="12">
    <source>
        <dbReference type="ARBA" id="ARBA00023211"/>
    </source>
</evidence>
<sequence length="210" mass="23828">MTEGAETIAVSALNQYAYCPRRCALIFMDAEFEDNIHTQRGTAEHERADQTFHVCDAKGVRLEYALPIWSQRLGLSGRCDVVEFHADGTVYPVEYKHGKMRKWLNDDLQLAAQALCLEEMLSVRIERGAVFHKSSMRRREVEFTPELRRQVEAMANAIHELLASGNLPPPINNQRCPECSLRNICLPAVIAEKERGRKAARELFIVEGGM</sequence>
<dbReference type="GO" id="GO:0004527">
    <property type="term" value="F:exonuclease activity"/>
    <property type="evidence" value="ECO:0007669"/>
    <property type="project" value="UniProtKB-KW"/>
</dbReference>
<dbReference type="NCBIfam" id="TIGR00372">
    <property type="entry name" value="cas4"/>
    <property type="match status" value="1"/>
</dbReference>
<comment type="function">
    <text evidence="13">CRISPR (clustered regularly interspaced short palindromic repeat) is an adaptive immune system that provides protection against mobile genetic elements (viruses, transposable elements and conjugative plasmids). CRISPR clusters contain sequences complementary to antecedent mobile elements and target invading nucleic acids. CRISPR clusters are transcribed and processed into CRISPR RNA (crRNA).</text>
</comment>
<evidence type="ECO:0000256" key="13">
    <source>
        <dbReference type="RuleBase" id="RU365022"/>
    </source>
</evidence>
<accession>A0A550JLR1</accession>